<feature type="region of interest" description="Disordered" evidence="1">
    <location>
        <begin position="99"/>
        <end position="122"/>
    </location>
</feature>
<dbReference type="EMBL" id="JAAUVV010000012">
    <property type="protein sequence ID" value="NJJ04143.1"/>
    <property type="molecule type" value="Genomic_DNA"/>
</dbReference>
<evidence type="ECO:0000313" key="3">
    <source>
        <dbReference type="EMBL" id="NJJ04143.1"/>
    </source>
</evidence>
<feature type="region of interest" description="Disordered" evidence="1">
    <location>
        <begin position="25"/>
        <end position="69"/>
    </location>
</feature>
<name>A0AAP7CD24_9CORY</name>
<gene>
    <name evidence="3" type="ORF">HC138_07260</name>
</gene>
<protein>
    <recommendedName>
        <fullName evidence="5">Secreted protein</fullName>
    </recommendedName>
</protein>
<accession>A0AAP7CD24</accession>
<feature type="compositionally biased region" description="Low complexity" evidence="1">
    <location>
        <begin position="101"/>
        <end position="122"/>
    </location>
</feature>
<evidence type="ECO:0000313" key="4">
    <source>
        <dbReference type="Proteomes" id="UP000591626"/>
    </source>
</evidence>
<comment type="caution">
    <text evidence="3">The sequence shown here is derived from an EMBL/GenBank/DDBJ whole genome shotgun (WGS) entry which is preliminary data.</text>
</comment>
<evidence type="ECO:0000256" key="2">
    <source>
        <dbReference type="SAM" id="SignalP"/>
    </source>
</evidence>
<dbReference type="RefSeq" id="WP_167616691.1">
    <property type="nucleotide sequence ID" value="NZ_JAAUVV010000012.1"/>
</dbReference>
<dbReference type="PROSITE" id="PS51257">
    <property type="entry name" value="PROKAR_LIPOPROTEIN"/>
    <property type="match status" value="1"/>
</dbReference>
<evidence type="ECO:0000256" key="1">
    <source>
        <dbReference type="SAM" id="MobiDB-lite"/>
    </source>
</evidence>
<feature type="compositionally biased region" description="Low complexity" evidence="1">
    <location>
        <begin position="44"/>
        <end position="69"/>
    </location>
</feature>
<sequence length="122" mass="11344">MTNTRIAAAATALVLGATGLAACNDSEDTNDSVTTPTDGVVSDVSDAVTTGGATAGDTGSTGGTDSTGDVVVSDTAVVSEDPLAPSDAVISDEVVTNSIPADGAAGGAADDAAGSAATAPTN</sequence>
<reference evidence="3 4" key="1">
    <citation type="submission" date="2020-03" db="EMBL/GenBank/DDBJ databases">
        <title>Draft genome sequences of bacterial isolates from the female urobiome.</title>
        <authorList>
            <person name="Miller-Ensminger T."/>
            <person name="Wolfe A.J."/>
            <person name="Putonti C."/>
        </authorList>
    </citation>
    <scope>NUCLEOTIDE SEQUENCE [LARGE SCALE GENOMIC DNA]</scope>
    <source>
        <strain evidence="3 4">UMB8490</strain>
    </source>
</reference>
<dbReference type="AlphaFoldDB" id="A0AAP7CD24"/>
<feature type="chain" id="PRO_5042926147" description="Secreted protein" evidence="2">
    <location>
        <begin position="22"/>
        <end position="122"/>
    </location>
</feature>
<keyword evidence="2" id="KW-0732">Signal</keyword>
<proteinExistence type="predicted"/>
<organism evidence="3 4">
    <name type="scientific">Corynebacterium coyleae</name>
    <dbReference type="NCBI Taxonomy" id="53374"/>
    <lineage>
        <taxon>Bacteria</taxon>
        <taxon>Bacillati</taxon>
        <taxon>Actinomycetota</taxon>
        <taxon>Actinomycetes</taxon>
        <taxon>Mycobacteriales</taxon>
        <taxon>Corynebacteriaceae</taxon>
        <taxon>Corynebacterium</taxon>
    </lineage>
</organism>
<evidence type="ECO:0008006" key="5">
    <source>
        <dbReference type="Google" id="ProtNLM"/>
    </source>
</evidence>
<dbReference type="Proteomes" id="UP000591626">
    <property type="component" value="Unassembled WGS sequence"/>
</dbReference>
<feature type="signal peptide" evidence="2">
    <location>
        <begin position="1"/>
        <end position="21"/>
    </location>
</feature>